<dbReference type="KEGG" id="nml:Namu_3481"/>
<feature type="domain" description="Transglycosylase SLT" evidence="1">
    <location>
        <begin position="606"/>
        <end position="684"/>
    </location>
</feature>
<dbReference type="Pfam" id="PF01464">
    <property type="entry name" value="SLT"/>
    <property type="match status" value="1"/>
</dbReference>
<proteinExistence type="predicted"/>
<dbReference type="Pfam" id="PF26571">
    <property type="entry name" value="VldE"/>
    <property type="match status" value="1"/>
</dbReference>
<dbReference type="InterPro" id="IPR058593">
    <property type="entry name" value="ARB_07466-like_C"/>
</dbReference>
<dbReference type="HOGENOM" id="CLU_364020_0_0_11"/>
<dbReference type="SUPFAM" id="SSF53955">
    <property type="entry name" value="Lysozyme-like"/>
    <property type="match status" value="1"/>
</dbReference>
<gene>
    <name evidence="3" type="ordered locus">Namu_3481</name>
</gene>
<dbReference type="AlphaFoldDB" id="C8XEQ5"/>
<dbReference type="InterPro" id="IPR023346">
    <property type="entry name" value="Lysozyme-like_dom_sf"/>
</dbReference>
<evidence type="ECO:0000259" key="2">
    <source>
        <dbReference type="Pfam" id="PF26571"/>
    </source>
</evidence>
<sequence length="767" mass="81435">MAAFFTDVLVPAGQQAWAWFEENLLPTIQRVGEFISNTFGNLFTVLGGVIDFLAGVFTGDWSRAWDGIKTIFSGIWDQIQNIVSAAWDVVTGIGGRILDWLGQLAPWAWEKISAFGSFLVEKGAQFLQWIWDGITTKAVEVWTWFTALPGSLWEQVQAGAGWLVDRGKDFIQWIWDGITAKFGEVQQWFLNLPSALWGAIQGAWSTATQWGGQLIKYIIDGISGSDPYIAAELSRTLIKAAEAVVPGLGGLIDLTGVDVDKNINDYLSSLSFSRNAANAALSAGLSLVPGRATGGLFGPYDGRTGGQIAVGTHGTADDVLIRGSRNEFMVNEKATAQNLPLLWHINAGGNPADFFGRLPGFANGGLIGSMGMLLGASLVKAILPSLTERVADSTANAAAGSAFIGNGQWGPATDGSSLAANTAAAKAFITQKWGITDIGGVYGGSVPGSDHPIGKALDVMIANYLSAAGIAQGTSVADWFVGNPNAFGTKYVIWRDRINQGGSWAPYQHPSGSNDTLQHRDHVHLSFLTGTGQFSGGAPVAADDKPTGLLGSLASALTSGFMAKVGGITPVTGGSGVERWRSTMLRALGITGQPASYADRGLMQMDSESSGNERAVNTWDRNFPLYGGSKGLMQVIDPTFRQYAIAPWNKDIFDPLSNIIASIRYSLATYGSLDKAWRGVAYDQGGWLQPGGQGVNLLNKPEAVLTPAQSDAYITHAKAVQAGYSGQAPTLVINLDSSDPLQVAVGQMIENSLERATVELEEAGMRR</sequence>
<evidence type="ECO:0000313" key="3">
    <source>
        <dbReference type="EMBL" id="ACV79806.1"/>
    </source>
</evidence>
<dbReference type="OrthoDB" id="4629613at2"/>
<reference evidence="4" key="1">
    <citation type="submission" date="2009-09" db="EMBL/GenBank/DDBJ databases">
        <title>The complete genome of Nakamurella multipartita DSM 44233.</title>
        <authorList>
            <consortium name="US DOE Joint Genome Institute (JGI-PGF)"/>
            <person name="Lucas S."/>
            <person name="Copeland A."/>
            <person name="Lapidus A."/>
            <person name="Glavina del Rio T."/>
            <person name="Dalin E."/>
            <person name="Tice H."/>
            <person name="Bruce D."/>
            <person name="Goodwin L."/>
            <person name="Pitluck S."/>
            <person name="Kyrpides N."/>
            <person name="Mavromatis K."/>
            <person name="Ivanova N."/>
            <person name="Ovchinnikova G."/>
            <person name="Sims D."/>
            <person name="Meincke L."/>
            <person name="Brettin T."/>
            <person name="Detter J.C."/>
            <person name="Han C."/>
            <person name="Larimer F."/>
            <person name="Land M."/>
            <person name="Hauser L."/>
            <person name="Markowitz V."/>
            <person name="Cheng J.-F."/>
            <person name="Hugenholtz P."/>
            <person name="Woyke T."/>
            <person name="Wu D."/>
            <person name="Klenk H.-P."/>
            <person name="Eisen J.A."/>
        </authorList>
    </citation>
    <scope>NUCLEOTIDE SEQUENCE [LARGE SCALE GENOMIC DNA]</scope>
    <source>
        <strain evidence="4">ATCC 700099 / DSM 44233 / CIP 104796 / JCM 9543 / NBRC 105858 / Y-104</strain>
    </source>
</reference>
<dbReference type="InParanoid" id="C8XEQ5"/>
<name>C8XEQ5_NAKMY</name>
<dbReference type="InterPro" id="IPR008258">
    <property type="entry name" value="Transglycosylase_SLT_dom_1"/>
</dbReference>
<protein>
    <submittedName>
        <fullName evidence="3">Lytic transglycosylase catalytic</fullName>
    </submittedName>
</protein>
<evidence type="ECO:0000313" key="4">
    <source>
        <dbReference type="Proteomes" id="UP000002218"/>
    </source>
</evidence>
<organism evidence="3 4">
    <name type="scientific">Nakamurella multipartita (strain ATCC 700099 / DSM 44233 / CIP 104796 / JCM 9543 / NBRC 105858 / Y-104)</name>
    <name type="common">Microsphaera multipartita</name>
    <dbReference type="NCBI Taxonomy" id="479431"/>
    <lineage>
        <taxon>Bacteria</taxon>
        <taxon>Bacillati</taxon>
        <taxon>Actinomycetota</taxon>
        <taxon>Actinomycetes</taxon>
        <taxon>Nakamurellales</taxon>
        <taxon>Nakamurellaceae</taxon>
        <taxon>Nakamurella</taxon>
    </lineage>
</organism>
<reference evidence="3 4" key="2">
    <citation type="journal article" date="2010" name="Stand. Genomic Sci.">
        <title>Complete genome sequence of Nakamurella multipartita type strain (Y-104).</title>
        <authorList>
            <person name="Tice H."/>
            <person name="Mayilraj S."/>
            <person name="Sims D."/>
            <person name="Lapidus A."/>
            <person name="Nolan M."/>
            <person name="Lucas S."/>
            <person name="Glavina Del Rio T."/>
            <person name="Copeland A."/>
            <person name="Cheng J.F."/>
            <person name="Meincke L."/>
            <person name="Bruce D."/>
            <person name="Goodwin L."/>
            <person name="Pitluck S."/>
            <person name="Ivanova N."/>
            <person name="Mavromatis K."/>
            <person name="Ovchinnikova G."/>
            <person name="Pati A."/>
            <person name="Chen A."/>
            <person name="Palaniappan K."/>
            <person name="Land M."/>
            <person name="Hauser L."/>
            <person name="Chang Y.J."/>
            <person name="Jeffries C.D."/>
            <person name="Detter J.C."/>
            <person name="Brettin T."/>
            <person name="Rohde M."/>
            <person name="Goker M."/>
            <person name="Bristow J."/>
            <person name="Eisen J.A."/>
            <person name="Markowitz V."/>
            <person name="Hugenholtz P."/>
            <person name="Kyrpides N.C."/>
            <person name="Klenk H.P."/>
            <person name="Chen F."/>
        </authorList>
    </citation>
    <scope>NUCLEOTIDE SEQUENCE [LARGE SCALE GENOMIC DNA]</scope>
    <source>
        <strain evidence="4">ATCC 700099 / DSM 44233 / CIP 104796 / JCM 9543 / NBRC 105858 / Y-104</strain>
    </source>
</reference>
<dbReference type="EMBL" id="CP001737">
    <property type="protein sequence ID" value="ACV79806.1"/>
    <property type="molecule type" value="Genomic_DNA"/>
</dbReference>
<dbReference type="eggNOG" id="COG3953">
    <property type="taxonomic scope" value="Bacteria"/>
</dbReference>
<dbReference type="eggNOG" id="COG5412">
    <property type="taxonomic scope" value="Bacteria"/>
</dbReference>
<dbReference type="RefSeq" id="WP_015748667.1">
    <property type="nucleotide sequence ID" value="NC_013235.1"/>
</dbReference>
<accession>C8XEQ5</accession>
<keyword evidence="4" id="KW-1185">Reference proteome</keyword>
<dbReference type="Proteomes" id="UP000002218">
    <property type="component" value="Chromosome"/>
</dbReference>
<feature type="domain" description="ARB-07466-like C-terminal" evidence="2">
    <location>
        <begin position="416"/>
        <end position="512"/>
    </location>
</feature>
<dbReference type="STRING" id="479431.Namu_3481"/>
<dbReference type="CDD" id="cd13402">
    <property type="entry name" value="LT_TF-like"/>
    <property type="match status" value="1"/>
</dbReference>
<evidence type="ECO:0000259" key="1">
    <source>
        <dbReference type="Pfam" id="PF01464"/>
    </source>
</evidence>
<dbReference type="Gene3D" id="1.10.530.10">
    <property type="match status" value="1"/>
</dbReference>